<feature type="binding site" evidence="6">
    <location>
        <position position="198"/>
    </location>
    <ligand>
        <name>Mg(2+)</name>
        <dbReference type="ChEBI" id="CHEBI:18420"/>
    </ligand>
</feature>
<organism evidence="9 10">
    <name type="scientific">Celerinatantimonas diazotrophica</name>
    <dbReference type="NCBI Taxonomy" id="412034"/>
    <lineage>
        <taxon>Bacteria</taxon>
        <taxon>Pseudomonadati</taxon>
        <taxon>Pseudomonadota</taxon>
        <taxon>Gammaproteobacteria</taxon>
        <taxon>Celerinatantimonadaceae</taxon>
        <taxon>Celerinatantimonas</taxon>
    </lineage>
</organism>
<evidence type="ECO:0000256" key="4">
    <source>
        <dbReference type="ARBA" id="ARBA00023235"/>
    </source>
</evidence>
<dbReference type="InterPro" id="IPR013342">
    <property type="entry name" value="Mandelate_racemase_C"/>
</dbReference>
<dbReference type="SUPFAM" id="SSF51604">
    <property type="entry name" value="Enolase C-terminal domain-like"/>
    <property type="match status" value="1"/>
</dbReference>
<comment type="cofactor">
    <cofactor evidence="6 7">
        <name>Mg(2+)</name>
        <dbReference type="ChEBI" id="CHEBI:18420"/>
    </cofactor>
    <text evidence="6 7">Binds 1 Mg(2+) ion per subunit.</text>
</comment>
<dbReference type="Gene3D" id="3.20.20.120">
    <property type="entry name" value="Enolase-like C-terminal domain"/>
    <property type="match status" value="1"/>
</dbReference>
<keyword evidence="4 7" id="KW-0413">Isomerase</keyword>
<dbReference type="CDD" id="cd03319">
    <property type="entry name" value="L-Ala-DL-Glu_epimerase"/>
    <property type="match status" value="1"/>
</dbReference>
<comment type="similarity">
    <text evidence="1 7">Belongs to the mandelate racemase/muconate lactonizing enzyme family.</text>
</comment>
<dbReference type="EC" id="5.1.1.-" evidence="7"/>
<evidence type="ECO:0000256" key="5">
    <source>
        <dbReference type="PIRSR" id="PIRSR634603-1"/>
    </source>
</evidence>
<dbReference type="InterPro" id="IPR013341">
    <property type="entry name" value="Mandelate_racemase_N_dom"/>
</dbReference>
<dbReference type="PANTHER" id="PTHR48080">
    <property type="entry name" value="D-GALACTONATE DEHYDRATASE-RELATED"/>
    <property type="match status" value="1"/>
</dbReference>
<dbReference type="AlphaFoldDB" id="A0A4R1J7I9"/>
<evidence type="ECO:0000256" key="2">
    <source>
        <dbReference type="ARBA" id="ARBA00022723"/>
    </source>
</evidence>
<keyword evidence="2 6" id="KW-0479">Metal-binding</keyword>
<dbReference type="Pfam" id="PF02746">
    <property type="entry name" value="MR_MLE_N"/>
    <property type="match status" value="1"/>
</dbReference>
<dbReference type="OrthoDB" id="9782675at2"/>
<dbReference type="SFLD" id="SFLDF00010">
    <property type="entry name" value="dipeptide_epimerase"/>
    <property type="match status" value="1"/>
</dbReference>
<dbReference type="InterPro" id="IPR029065">
    <property type="entry name" value="Enolase_C-like"/>
</dbReference>
<feature type="domain" description="Mandelate racemase/muconate lactonizing enzyme C-terminal" evidence="8">
    <location>
        <begin position="128"/>
        <end position="219"/>
    </location>
</feature>
<evidence type="ECO:0000313" key="10">
    <source>
        <dbReference type="Proteomes" id="UP000295565"/>
    </source>
</evidence>
<dbReference type="InterPro" id="IPR029017">
    <property type="entry name" value="Enolase-like_N"/>
</dbReference>
<feature type="binding site" evidence="6">
    <location>
        <position position="221"/>
    </location>
    <ligand>
        <name>Mg(2+)</name>
        <dbReference type="ChEBI" id="CHEBI:18420"/>
    </ligand>
</feature>
<sequence length="325" mass="35724">MQLEIIEQSWPIAGVFRISRGSRTETKVIQVKLTHGTAVGRGECVPYARYDETLASVRQQIEDIRPAVEAGLSREQLLQMLPAGAARNAVDCALWDLECKRSDQSIWQLLGVAPKALTTAYTLSLDAPEKMQQKALEHKLRPLFKLKLAGAGDLERVQAVREGAPNARIIIDANEGWTKTIYQQLVPELVKLGVEMIEQPLPQADDHLLAELEHPIALCADESCHDRKDLSKLQGRYEMINIKIDKTGGLTEALALKQAAVESGFGIMVGCMVGTSLAMAPAFVLAQDVKIVDLDGPLLLAKDQSEGFNYTVQSQMQPMTAKLWG</sequence>
<dbReference type="EMBL" id="SMGD01000018">
    <property type="protein sequence ID" value="TCK46489.1"/>
    <property type="molecule type" value="Genomic_DNA"/>
</dbReference>
<comment type="caution">
    <text evidence="9">The sequence shown here is derived from an EMBL/GenBank/DDBJ whole genome shotgun (WGS) entry which is preliminary data.</text>
</comment>
<dbReference type="Pfam" id="PF13378">
    <property type="entry name" value="MR_MLE_C"/>
    <property type="match status" value="1"/>
</dbReference>
<evidence type="ECO:0000256" key="6">
    <source>
        <dbReference type="PIRSR" id="PIRSR634603-3"/>
    </source>
</evidence>
<dbReference type="NCBIfam" id="NF042940">
    <property type="entry name" value="racemase_DgcA"/>
    <property type="match status" value="1"/>
</dbReference>
<dbReference type="Gene3D" id="3.30.390.10">
    <property type="entry name" value="Enolase-like, N-terminal domain"/>
    <property type="match status" value="1"/>
</dbReference>
<dbReference type="GO" id="GO:0046872">
    <property type="term" value="F:metal ion binding"/>
    <property type="evidence" value="ECO:0007669"/>
    <property type="project" value="UniProtKB-KW"/>
</dbReference>
<dbReference type="GO" id="GO:0016855">
    <property type="term" value="F:racemase and epimerase activity, acting on amino acids and derivatives"/>
    <property type="evidence" value="ECO:0007669"/>
    <property type="project" value="UniProtKB-UniRule"/>
</dbReference>
<evidence type="ECO:0000256" key="1">
    <source>
        <dbReference type="ARBA" id="ARBA00008031"/>
    </source>
</evidence>
<keyword evidence="3 6" id="KW-0460">Magnesium</keyword>
<dbReference type="Proteomes" id="UP000295565">
    <property type="component" value="Unassembled WGS sequence"/>
</dbReference>
<feature type="active site" description="Proton acceptor; specific for (S)-substrate epimerization" evidence="5">
    <location>
        <position position="243"/>
    </location>
</feature>
<dbReference type="InterPro" id="IPR036849">
    <property type="entry name" value="Enolase-like_C_sf"/>
</dbReference>
<dbReference type="SUPFAM" id="SSF54826">
    <property type="entry name" value="Enolase N-terminal domain-like"/>
    <property type="match status" value="1"/>
</dbReference>
<dbReference type="InterPro" id="IPR034593">
    <property type="entry name" value="DgoD-like"/>
</dbReference>
<evidence type="ECO:0000259" key="8">
    <source>
        <dbReference type="SMART" id="SM00922"/>
    </source>
</evidence>
<dbReference type="SFLD" id="SFLDS00001">
    <property type="entry name" value="Enolase"/>
    <property type="match status" value="1"/>
</dbReference>
<dbReference type="SFLD" id="SFLDG00180">
    <property type="entry name" value="muconate_cycloisomerase"/>
    <property type="match status" value="1"/>
</dbReference>
<evidence type="ECO:0000313" key="9">
    <source>
        <dbReference type="EMBL" id="TCK46489.1"/>
    </source>
</evidence>
<accession>A0A4R1J7I9</accession>
<dbReference type="InterPro" id="IPR034603">
    <property type="entry name" value="Dipeptide_epimerase"/>
</dbReference>
<reference evidence="9 10" key="1">
    <citation type="submission" date="2019-03" db="EMBL/GenBank/DDBJ databases">
        <title>Genomic Encyclopedia of Type Strains, Phase IV (KMG-IV): sequencing the most valuable type-strain genomes for metagenomic binning, comparative biology and taxonomic classification.</title>
        <authorList>
            <person name="Goeker M."/>
        </authorList>
    </citation>
    <scope>NUCLEOTIDE SEQUENCE [LARGE SCALE GENOMIC DNA]</scope>
    <source>
        <strain evidence="9 10">DSM 18577</strain>
    </source>
</reference>
<proteinExistence type="inferred from homology"/>
<gene>
    <name evidence="9" type="ORF">EV690_3437</name>
</gene>
<dbReference type="RefSeq" id="WP_131914180.1">
    <property type="nucleotide sequence ID" value="NZ_OU594967.1"/>
</dbReference>
<evidence type="ECO:0000256" key="7">
    <source>
        <dbReference type="RuleBase" id="RU366006"/>
    </source>
</evidence>
<dbReference type="PANTHER" id="PTHR48080:SF3">
    <property type="entry name" value="ENOLASE SUPERFAMILY MEMBER DDB_G0284701"/>
    <property type="match status" value="1"/>
</dbReference>
<feature type="active site" description="Proton acceptor; specific for (R)-substrate epimerization" evidence="5">
    <location>
        <position position="147"/>
    </location>
</feature>
<keyword evidence="10" id="KW-1185">Reference proteome</keyword>
<evidence type="ECO:0000256" key="3">
    <source>
        <dbReference type="ARBA" id="ARBA00022842"/>
    </source>
</evidence>
<name>A0A4R1J7I9_9GAMM</name>
<dbReference type="SMART" id="SM00922">
    <property type="entry name" value="MR_MLE"/>
    <property type="match status" value="1"/>
</dbReference>
<feature type="binding site" evidence="6">
    <location>
        <position position="172"/>
    </location>
    <ligand>
        <name>Mg(2+)</name>
        <dbReference type="ChEBI" id="CHEBI:18420"/>
    </ligand>
</feature>
<protein>
    <recommendedName>
        <fullName evidence="7">Dipeptide epimerase</fullName>
        <ecNumber evidence="7">5.1.1.-</ecNumber>
    </recommendedName>
</protein>